<accession>A0A839UFZ7</accession>
<keyword evidence="3" id="KW-1185">Reference proteome</keyword>
<dbReference type="RefSeq" id="WP_183907303.1">
    <property type="nucleotide sequence ID" value="NZ_JACHXZ010000001.1"/>
</dbReference>
<feature type="signal peptide" evidence="1">
    <location>
        <begin position="1"/>
        <end position="20"/>
    </location>
</feature>
<gene>
    <name evidence="2" type="ORF">FHS30_000140</name>
</gene>
<dbReference type="Proteomes" id="UP000559987">
    <property type="component" value="Unassembled WGS sequence"/>
</dbReference>
<dbReference type="AlphaFoldDB" id="A0A839UFZ7"/>
<feature type="chain" id="PRO_5032331666" description="PEP-CTERM protein-sorting domain-containing protein" evidence="1">
    <location>
        <begin position="21"/>
        <end position="208"/>
    </location>
</feature>
<proteinExistence type="predicted"/>
<evidence type="ECO:0008006" key="4">
    <source>
        <dbReference type="Google" id="ProtNLM"/>
    </source>
</evidence>
<keyword evidence="1" id="KW-0732">Signal</keyword>
<reference evidence="2 3" key="1">
    <citation type="submission" date="2020-08" db="EMBL/GenBank/DDBJ databases">
        <title>Genomic Encyclopedia of Type Strains, Phase III (KMG-III): the genomes of soil and plant-associated and newly described type strains.</title>
        <authorList>
            <person name="Whitman W."/>
        </authorList>
    </citation>
    <scope>NUCLEOTIDE SEQUENCE [LARGE SCALE GENOMIC DNA]</scope>
    <source>
        <strain evidence="2 3">CECT 8571</strain>
    </source>
</reference>
<evidence type="ECO:0000313" key="3">
    <source>
        <dbReference type="Proteomes" id="UP000559987"/>
    </source>
</evidence>
<name>A0A839UFZ7_9GAMM</name>
<dbReference type="EMBL" id="JACHXZ010000001">
    <property type="protein sequence ID" value="MBB3166964.1"/>
    <property type="molecule type" value="Genomic_DNA"/>
</dbReference>
<protein>
    <recommendedName>
        <fullName evidence="4">PEP-CTERM protein-sorting domain-containing protein</fullName>
    </recommendedName>
</protein>
<dbReference type="InterPro" id="IPR013424">
    <property type="entry name" value="Ice-binding_C"/>
</dbReference>
<evidence type="ECO:0000256" key="1">
    <source>
        <dbReference type="SAM" id="SignalP"/>
    </source>
</evidence>
<dbReference type="NCBIfam" id="TIGR02595">
    <property type="entry name" value="PEP_CTERM"/>
    <property type="match status" value="1"/>
</dbReference>
<comment type="caution">
    <text evidence="2">The sequence shown here is derived from an EMBL/GenBank/DDBJ whole genome shotgun (WGS) entry which is preliminary data.</text>
</comment>
<evidence type="ECO:0000313" key="2">
    <source>
        <dbReference type="EMBL" id="MBB3166964.1"/>
    </source>
</evidence>
<sequence length="208" mass="22600">MLKKLYMLIFIGMFSNQVHASVIDFDDRGNGYLPSDYAGLDWGTMKFGVVTDTPFQSTHGNSYGSPSGESALYNSNGVDQSVEFGSTVDFQGAFFSAWANGDDYGSYGATSITINGFLAGSLVGSKTMSLSATKYDWFDVNLFGVDKLEFVTSGFEKWWVMDDFTYDAATASVPEPNSGLILFAGVFALLLSRKKLTSALSVTDRLRA</sequence>
<organism evidence="2 3">
    <name type="scientific">Simiduia aestuariiviva</name>
    <dbReference type="NCBI Taxonomy" id="1510459"/>
    <lineage>
        <taxon>Bacteria</taxon>
        <taxon>Pseudomonadati</taxon>
        <taxon>Pseudomonadota</taxon>
        <taxon>Gammaproteobacteria</taxon>
        <taxon>Cellvibrionales</taxon>
        <taxon>Cellvibrionaceae</taxon>
        <taxon>Simiduia</taxon>
    </lineage>
</organism>